<evidence type="ECO:0000256" key="1">
    <source>
        <dbReference type="SAM" id="Phobius"/>
    </source>
</evidence>
<proteinExistence type="predicted"/>
<accession>A0ABQ5GXX5</accession>
<keyword evidence="1" id="KW-0812">Transmembrane</keyword>
<protein>
    <submittedName>
        <fullName evidence="2">Uncharacterized protein</fullName>
    </submittedName>
</protein>
<feature type="transmembrane region" description="Helical" evidence="1">
    <location>
        <begin position="70"/>
        <end position="99"/>
    </location>
</feature>
<reference evidence="2" key="1">
    <citation type="journal article" date="2022" name="Int. J. Mol. Sci.">
        <title>Draft Genome of Tanacetum Coccineum: Genomic Comparison of Closely Related Tanacetum-Family Plants.</title>
        <authorList>
            <person name="Yamashiro T."/>
            <person name="Shiraishi A."/>
            <person name="Nakayama K."/>
            <person name="Satake H."/>
        </authorList>
    </citation>
    <scope>NUCLEOTIDE SEQUENCE</scope>
</reference>
<name>A0ABQ5GXX5_9ASTR</name>
<sequence>MVRPSTPPCVVSSGWSFVSAVPGQMTYPVASLTLDGARSYVMQGVPFIKRSISSIPIGGNISPEGFLPSILLMVFMVTVVIVAFILVVVVVVIFGVVVVVGGVSSIIKLSFMINGFLRIIVFYYLLHQPLGYDNGLLKSLRLRSSNISFNTSG</sequence>
<comment type="caution">
    <text evidence="2">The sequence shown here is derived from an EMBL/GenBank/DDBJ whole genome shotgun (WGS) entry which is preliminary data.</text>
</comment>
<evidence type="ECO:0000313" key="2">
    <source>
        <dbReference type="EMBL" id="GJT80488.1"/>
    </source>
</evidence>
<feature type="transmembrane region" description="Helical" evidence="1">
    <location>
        <begin position="106"/>
        <end position="126"/>
    </location>
</feature>
<gene>
    <name evidence="2" type="ORF">Tco_1054830</name>
</gene>
<organism evidence="2 3">
    <name type="scientific">Tanacetum coccineum</name>
    <dbReference type="NCBI Taxonomy" id="301880"/>
    <lineage>
        <taxon>Eukaryota</taxon>
        <taxon>Viridiplantae</taxon>
        <taxon>Streptophyta</taxon>
        <taxon>Embryophyta</taxon>
        <taxon>Tracheophyta</taxon>
        <taxon>Spermatophyta</taxon>
        <taxon>Magnoliopsida</taxon>
        <taxon>eudicotyledons</taxon>
        <taxon>Gunneridae</taxon>
        <taxon>Pentapetalae</taxon>
        <taxon>asterids</taxon>
        <taxon>campanulids</taxon>
        <taxon>Asterales</taxon>
        <taxon>Asteraceae</taxon>
        <taxon>Asteroideae</taxon>
        <taxon>Anthemideae</taxon>
        <taxon>Anthemidinae</taxon>
        <taxon>Tanacetum</taxon>
    </lineage>
</organism>
<dbReference type="EMBL" id="BQNB010018996">
    <property type="protein sequence ID" value="GJT80488.1"/>
    <property type="molecule type" value="Genomic_DNA"/>
</dbReference>
<keyword evidence="3" id="KW-1185">Reference proteome</keyword>
<evidence type="ECO:0000313" key="3">
    <source>
        <dbReference type="Proteomes" id="UP001151760"/>
    </source>
</evidence>
<keyword evidence="1" id="KW-1133">Transmembrane helix</keyword>
<keyword evidence="1" id="KW-0472">Membrane</keyword>
<dbReference type="Proteomes" id="UP001151760">
    <property type="component" value="Unassembled WGS sequence"/>
</dbReference>
<reference evidence="2" key="2">
    <citation type="submission" date="2022-01" db="EMBL/GenBank/DDBJ databases">
        <authorList>
            <person name="Yamashiro T."/>
            <person name="Shiraishi A."/>
            <person name="Satake H."/>
            <person name="Nakayama K."/>
        </authorList>
    </citation>
    <scope>NUCLEOTIDE SEQUENCE</scope>
</reference>